<name>A0A0S4KT02_9BACT</name>
<organism evidence="9 10">
    <name type="scientific">Candidatus Nitrospira inopinata</name>
    <dbReference type="NCBI Taxonomy" id="1715989"/>
    <lineage>
        <taxon>Bacteria</taxon>
        <taxon>Pseudomonadati</taxon>
        <taxon>Nitrospirota</taxon>
        <taxon>Nitrospiria</taxon>
        <taxon>Nitrospirales</taxon>
        <taxon>Nitrospiraceae</taxon>
        <taxon>Nitrospira</taxon>
    </lineage>
</organism>
<dbReference type="NCBIfam" id="TIGR02199">
    <property type="entry name" value="rfaE_dom_II"/>
    <property type="match status" value="1"/>
</dbReference>
<evidence type="ECO:0000313" key="9">
    <source>
        <dbReference type="EMBL" id="CUQ66445.1"/>
    </source>
</evidence>
<dbReference type="Proteomes" id="UP000066284">
    <property type="component" value="Chromosome 1"/>
</dbReference>
<evidence type="ECO:0000256" key="5">
    <source>
        <dbReference type="ARBA" id="ARBA00022840"/>
    </source>
</evidence>
<gene>
    <name evidence="9" type="primary">rfaEb</name>
    <name evidence="9" type="ORF">NITINOP_1470</name>
</gene>
<keyword evidence="4" id="KW-0547">Nucleotide-binding</keyword>
<dbReference type="InterPro" id="IPR011914">
    <property type="entry name" value="RfaE_dom_II"/>
</dbReference>
<feature type="domain" description="Cytidyltransferase-like" evidence="8">
    <location>
        <begin position="27"/>
        <end position="122"/>
    </location>
</feature>
<dbReference type="InterPro" id="IPR014729">
    <property type="entry name" value="Rossmann-like_a/b/a_fold"/>
</dbReference>
<dbReference type="EC" id="2.7.7.70" evidence="1"/>
<evidence type="ECO:0000256" key="2">
    <source>
        <dbReference type="ARBA" id="ARBA00022679"/>
    </source>
</evidence>
<dbReference type="PANTHER" id="PTHR43793:SF2">
    <property type="entry name" value="BIFUNCTIONAL PROTEIN HLDE"/>
    <property type="match status" value="1"/>
</dbReference>
<reference evidence="10" key="1">
    <citation type="submission" date="2015-09" db="EMBL/GenBank/DDBJ databases">
        <authorList>
            <person name="Daims H."/>
        </authorList>
    </citation>
    <scope>NUCLEOTIDE SEQUENCE [LARGE SCALE GENOMIC DNA]</scope>
</reference>
<keyword evidence="2 9" id="KW-0808">Transferase</keyword>
<dbReference type="Pfam" id="PF01467">
    <property type="entry name" value="CTP_transf_like"/>
    <property type="match status" value="1"/>
</dbReference>
<dbReference type="RefSeq" id="WP_062484468.1">
    <property type="nucleotide sequence ID" value="NZ_LN885086.1"/>
</dbReference>
<dbReference type="PANTHER" id="PTHR43793">
    <property type="entry name" value="FAD SYNTHASE"/>
    <property type="match status" value="1"/>
</dbReference>
<evidence type="ECO:0000313" key="10">
    <source>
        <dbReference type="Proteomes" id="UP000066284"/>
    </source>
</evidence>
<keyword evidence="10" id="KW-1185">Reference proteome</keyword>
<dbReference type="EMBL" id="LN885086">
    <property type="protein sequence ID" value="CUQ66445.1"/>
    <property type="molecule type" value="Genomic_DNA"/>
</dbReference>
<dbReference type="OrthoDB" id="9802794at2"/>
<evidence type="ECO:0000256" key="6">
    <source>
        <dbReference type="ARBA" id="ARBA00023277"/>
    </source>
</evidence>
<evidence type="ECO:0000256" key="3">
    <source>
        <dbReference type="ARBA" id="ARBA00022695"/>
    </source>
</evidence>
<dbReference type="SUPFAM" id="SSF52374">
    <property type="entry name" value="Nucleotidylyl transferase"/>
    <property type="match status" value="1"/>
</dbReference>
<proteinExistence type="predicted"/>
<keyword evidence="6" id="KW-0119">Carbohydrate metabolism</keyword>
<dbReference type="GO" id="GO:0016773">
    <property type="term" value="F:phosphotransferase activity, alcohol group as acceptor"/>
    <property type="evidence" value="ECO:0007669"/>
    <property type="project" value="InterPro"/>
</dbReference>
<evidence type="ECO:0000259" key="8">
    <source>
        <dbReference type="Pfam" id="PF01467"/>
    </source>
</evidence>
<protein>
    <recommendedName>
        <fullName evidence="1">D-glycero-beta-D-manno-heptose 1-phosphate adenylyltransferase</fullName>
        <ecNumber evidence="1">2.7.7.70</ecNumber>
    </recommendedName>
</protein>
<keyword evidence="3 9" id="KW-0548">Nucleotidyltransferase</keyword>
<dbReference type="Gene3D" id="3.40.50.620">
    <property type="entry name" value="HUPs"/>
    <property type="match status" value="1"/>
</dbReference>
<dbReference type="STRING" id="1715989.NITINOP_1470"/>
<accession>A0A0S4KT02</accession>
<sequence>MREKVLTVAQLTPILERARADRKRIVFTNGCFDLMHVGHVRYLQQAKTLGDLLVVGVNSDDSVRSLNKGPDRPVVPDVQRAEVLAALECVDYVVIFSEPDPRRVIADVQPDVLVKGGDWSIDRIVGREIVEAGGGIVKTIPLVPDVSTTALLRRIRSTAA</sequence>
<comment type="catalytic activity">
    <reaction evidence="7">
        <text>D-glycero-beta-D-manno-heptose 1-phosphate + ATP + H(+) = ADP-D-glycero-beta-D-manno-heptose + diphosphate</text>
        <dbReference type="Rhea" id="RHEA:27465"/>
        <dbReference type="ChEBI" id="CHEBI:15378"/>
        <dbReference type="ChEBI" id="CHEBI:30616"/>
        <dbReference type="ChEBI" id="CHEBI:33019"/>
        <dbReference type="ChEBI" id="CHEBI:59967"/>
        <dbReference type="ChEBI" id="CHEBI:61593"/>
        <dbReference type="EC" id="2.7.7.70"/>
    </reaction>
</comment>
<dbReference type="GO" id="GO:0005524">
    <property type="term" value="F:ATP binding"/>
    <property type="evidence" value="ECO:0007669"/>
    <property type="project" value="UniProtKB-KW"/>
</dbReference>
<dbReference type="AlphaFoldDB" id="A0A0S4KT02"/>
<dbReference type="GO" id="GO:0033786">
    <property type="term" value="F:heptose-1-phosphate adenylyltransferase activity"/>
    <property type="evidence" value="ECO:0007669"/>
    <property type="project" value="RHEA"/>
</dbReference>
<dbReference type="InterPro" id="IPR050385">
    <property type="entry name" value="Archaeal_FAD_synthase"/>
</dbReference>
<evidence type="ECO:0000256" key="7">
    <source>
        <dbReference type="ARBA" id="ARBA00047428"/>
    </source>
</evidence>
<dbReference type="KEGG" id="nio:NITINOP_1470"/>
<evidence type="ECO:0000256" key="1">
    <source>
        <dbReference type="ARBA" id="ARBA00012519"/>
    </source>
</evidence>
<dbReference type="NCBIfam" id="TIGR00125">
    <property type="entry name" value="cyt_tran_rel"/>
    <property type="match status" value="1"/>
</dbReference>
<dbReference type="GO" id="GO:0005975">
    <property type="term" value="P:carbohydrate metabolic process"/>
    <property type="evidence" value="ECO:0007669"/>
    <property type="project" value="InterPro"/>
</dbReference>
<evidence type="ECO:0000256" key="4">
    <source>
        <dbReference type="ARBA" id="ARBA00022741"/>
    </source>
</evidence>
<keyword evidence="5" id="KW-0067">ATP-binding</keyword>
<dbReference type="InterPro" id="IPR004821">
    <property type="entry name" value="Cyt_trans-like"/>
</dbReference>